<name>A0A135S6G3_9PEZI</name>
<dbReference type="AlphaFoldDB" id="A0A135S6G3"/>
<evidence type="ECO:0000313" key="2">
    <source>
        <dbReference type="EMBL" id="KXH31518.1"/>
    </source>
</evidence>
<dbReference type="OrthoDB" id="5332281at2759"/>
<reference evidence="2 3" key="1">
    <citation type="submission" date="2014-02" db="EMBL/GenBank/DDBJ databases">
        <title>The genome sequence of Colletotrichum nymphaeae SA-01.</title>
        <authorList>
            <person name="Baroncelli R."/>
            <person name="Thon M.R."/>
        </authorList>
    </citation>
    <scope>NUCLEOTIDE SEQUENCE [LARGE SCALE GENOMIC DNA]</scope>
    <source>
        <strain evidence="2 3">SA-01</strain>
    </source>
</reference>
<dbReference type="EMBL" id="JEMN01001617">
    <property type="protein sequence ID" value="KXH31518.1"/>
    <property type="molecule type" value="Genomic_DNA"/>
</dbReference>
<organism evidence="2 3">
    <name type="scientific">Colletotrichum nymphaeae SA-01</name>
    <dbReference type="NCBI Taxonomy" id="1460502"/>
    <lineage>
        <taxon>Eukaryota</taxon>
        <taxon>Fungi</taxon>
        <taxon>Dikarya</taxon>
        <taxon>Ascomycota</taxon>
        <taxon>Pezizomycotina</taxon>
        <taxon>Sordariomycetes</taxon>
        <taxon>Hypocreomycetidae</taxon>
        <taxon>Glomerellales</taxon>
        <taxon>Glomerellaceae</taxon>
        <taxon>Colletotrichum</taxon>
        <taxon>Colletotrichum acutatum species complex</taxon>
    </lineage>
</organism>
<keyword evidence="1" id="KW-0812">Transmembrane</keyword>
<evidence type="ECO:0000256" key="1">
    <source>
        <dbReference type="SAM" id="Phobius"/>
    </source>
</evidence>
<sequence length="416" mass="47123">MLKPTCWVVPPDVFNVTGLERIDYSYGYFTVLPQITESFTCPNGSQAQLSQTIADFLGENKSEYQYFARRLESPENSSIANRSCSLGLRDPDVIPASTRFQTYALGKYSQEQEEFLHFSITRCQYSWVELPTEVNFTFRHGEFVLNPGDPPRPDEFHAQPWSIPFNIPDIDNQFKASLVTQINDAVPQVVVSDSSAGFFDSWFRTLSSPFGRFSLDAFGDPNFEEEILKDIHHLYGFLAAQIVNFENRLDITQNSKDGPPPTPFNLTANIINLSRHRLVQDPIVTYVIVGILTLTALLSLLMLISDSLGTASSKSQLFSMRIEGLAPEGYNSIAAMTALLKDSNAMDHLPEGAEHMSKKELHEKLSGLRFRMGWFWRESTQTRHYTIGVLDDENFEFLGNKDEIAREDALLRHPPE</sequence>
<proteinExistence type="predicted"/>
<keyword evidence="1" id="KW-1133">Transmembrane helix</keyword>
<feature type="transmembrane region" description="Helical" evidence="1">
    <location>
        <begin position="283"/>
        <end position="304"/>
    </location>
</feature>
<protein>
    <submittedName>
        <fullName evidence="2">Uncharacterized protein</fullName>
    </submittedName>
</protein>
<gene>
    <name evidence="2" type="ORF">CNYM01_06569</name>
</gene>
<keyword evidence="3" id="KW-1185">Reference proteome</keyword>
<comment type="caution">
    <text evidence="2">The sequence shown here is derived from an EMBL/GenBank/DDBJ whole genome shotgun (WGS) entry which is preliminary data.</text>
</comment>
<dbReference type="Proteomes" id="UP000070054">
    <property type="component" value="Unassembled WGS sequence"/>
</dbReference>
<keyword evidence="1" id="KW-0472">Membrane</keyword>
<accession>A0A135S6G3</accession>
<evidence type="ECO:0000313" key="3">
    <source>
        <dbReference type="Proteomes" id="UP000070054"/>
    </source>
</evidence>